<reference evidence="1" key="2">
    <citation type="submission" date="2017-11" db="EMBL/GenBank/DDBJ databases">
        <title>Coralsnake Venomics: Analyses of Venom Gland Transcriptomes and Proteomes of Six Brazilian Taxa.</title>
        <authorList>
            <person name="Aird S.D."/>
            <person name="Jorge da Silva N."/>
            <person name="Qiu L."/>
            <person name="Villar-Briones A."/>
            <person name="Aparecida-Saddi V."/>
            <person name="Campos-Telles M.P."/>
            <person name="Grau M."/>
            <person name="Mikheyev A.S."/>
        </authorList>
    </citation>
    <scope>NUCLEOTIDE SEQUENCE</scope>
    <source>
        <tissue evidence="1">Venom_gland</tissue>
    </source>
</reference>
<protein>
    <submittedName>
        <fullName evidence="1">Uncharacterized protein</fullName>
    </submittedName>
</protein>
<name>A0A2D4M420_9SAUR</name>
<dbReference type="EMBL" id="IACM01065184">
    <property type="protein sequence ID" value="LAB27646.1"/>
    <property type="molecule type" value="Transcribed_RNA"/>
</dbReference>
<dbReference type="AlphaFoldDB" id="A0A2D4M420"/>
<proteinExistence type="predicted"/>
<accession>A0A2D4M420</accession>
<organism evidence="1">
    <name type="scientific">Micrurus spixii</name>
    <name type="common">Amazon coral snake</name>
    <dbReference type="NCBI Taxonomy" id="129469"/>
    <lineage>
        <taxon>Eukaryota</taxon>
        <taxon>Metazoa</taxon>
        <taxon>Chordata</taxon>
        <taxon>Craniata</taxon>
        <taxon>Vertebrata</taxon>
        <taxon>Euteleostomi</taxon>
        <taxon>Lepidosauria</taxon>
        <taxon>Squamata</taxon>
        <taxon>Bifurcata</taxon>
        <taxon>Unidentata</taxon>
        <taxon>Episquamata</taxon>
        <taxon>Toxicofera</taxon>
        <taxon>Serpentes</taxon>
        <taxon>Colubroidea</taxon>
        <taxon>Elapidae</taxon>
        <taxon>Elapinae</taxon>
        <taxon>Micrurus</taxon>
    </lineage>
</organism>
<sequence length="101" mass="11360">MYMRRTCSTKSKSFQCPSGLTLHLPSPTHVRMNCPFSAVLLADLDLSRFRQQALYKMWNGLDVNRCPPARCPLDTGKGREDKREEVSASELLLVTGVTSSR</sequence>
<evidence type="ECO:0000313" key="1">
    <source>
        <dbReference type="EMBL" id="LAB27646.1"/>
    </source>
</evidence>
<reference evidence="1" key="1">
    <citation type="submission" date="2017-07" db="EMBL/GenBank/DDBJ databases">
        <authorList>
            <person name="Mikheyev A."/>
            <person name="Grau M."/>
        </authorList>
    </citation>
    <scope>NUCLEOTIDE SEQUENCE</scope>
    <source>
        <tissue evidence="1">Venom_gland</tissue>
    </source>
</reference>